<dbReference type="GO" id="GO:0015768">
    <property type="term" value="P:maltose transport"/>
    <property type="evidence" value="ECO:0007669"/>
    <property type="project" value="TreeGrafter"/>
</dbReference>
<dbReference type="AlphaFoldDB" id="A0A4Q5MVY8"/>
<evidence type="ECO:0000256" key="2">
    <source>
        <dbReference type="ARBA" id="ARBA00022448"/>
    </source>
</evidence>
<dbReference type="GO" id="GO:0055052">
    <property type="term" value="C:ATP-binding cassette (ABC) transporter complex, substrate-binding subunit-containing"/>
    <property type="evidence" value="ECO:0007669"/>
    <property type="project" value="TreeGrafter"/>
</dbReference>
<evidence type="ECO:0000313" key="5">
    <source>
        <dbReference type="EMBL" id="RYV49802.1"/>
    </source>
</evidence>
<dbReference type="Proteomes" id="UP000293764">
    <property type="component" value="Unassembled WGS sequence"/>
</dbReference>
<dbReference type="GO" id="GO:1901982">
    <property type="term" value="F:maltose binding"/>
    <property type="evidence" value="ECO:0007669"/>
    <property type="project" value="TreeGrafter"/>
</dbReference>
<proteinExistence type="inferred from homology"/>
<dbReference type="PANTHER" id="PTHR30061">
    <property type="entry name" value="MALTOSE-BINDING PERIPLASMIC PROTEIN"/>
    <property type="match status" value="1"/>
</dbReference>
<gene>
    <name evidence="5" type="ORF">EUA98_16900</name>
</gene>
<feature type="signal peptide" evidence="4">
    <location>
        <begin position="1"/>
        <end position="24"/>
    </location>
</feature>
<dbReference type="SUPFAM" id="SSF53850">
    <property type="entry name" value="Periplasmic binding protein-like II"/>
    <property type="match status" value="1"/>
</dbReference>
<comment type="similarity">
    <text evidence="1">Belongs to the bacterial solute-binding protein 1 family.</text>
</comment>
<dbReference type="Pfam" id="PF01547">
    <property type="entry name" value="SBP_bac_1"/>
    <property type="match status" value="1"/>
</dbReference>
<feature type="chain" id="PRO_5038926942" evidence="4">
    <location>
        <begin position="25"/>
        <end position="444"/>
    </location>
</feature>
<keyword evidence="6" id="KW-1185">Reference proteome</keyword>
<dbReference type="PROSITE" id="PS51257">
    <property type="entry name" value="PROKAR_LIPOPROTEIN"/>
    <property type="match status" value="1"/>
</dbReference>
<dbReference type="OrthoDB" id="2507686at2"/>
<name>A0A4Q5MVY8_9MICO</name>
<organism evidence="5 6">
    <name type="scientific">Pengzhenrongella frigida</name>
    <dbReference type="NCBI Taxonomy" id="1259133"/>
    <lineage>
        <taxon>Bacteria</taxon>
        <taxon>Bacillati</taxon>
        <taxon>Actinomycetota</taxon>
        <taxon>Actinomycetes</taxon>
        <taxon>Micrococcales</taxon>
        <taxon>Pengzhenrongella</taxon>
    </lineage>
</organism>
<sequence length="444" mass="46039">MRNTRYFVVGAIGAAAALTLSACAGSGTATTVPEGAEATIGTPDGAGKTLTVWAMDGDLSTASLEAINAEFTKQTGAEVDLQVQMSWEGITTKVTTALATSTPPDVFDLGNTQIPGYAANGGLLDLTPYKAELEQGGTWLTGLELPATVDGKLYGVPSFAGDRAVIYNKTVWAAAGVTEEPATYDEFIAALDKVKAANTATDFSAFYFPGQYWYAGMQWVWDAGGDLATFTDGEWTAGLSSAEAQTGLNEYLEFQNTYSVAASQTVDIHAPEQTQIFADGKSSAFLGTSAEVGRVKEANPALTDADLGTFPFPGTSGQSQPVMIGGSDWGIAAKSKNPELALAWTKIAASPEIQNSFVYATDGWIPNSVEAVEAAQGEGMSPLTAGFFAAALNSRATPAAASWPTIEGDLSINEFFAAIASGAQSPADAAKGFDSHIESVLNGN</sequence>
<evidence type="ECO:0000256" key="3">
    <source>
        <dbReference type="ARBA" id="ARBA00022729"/>
    </source>
</evidence>
<dbReference type="Gene3D" id="3.40.190.10">
    <property type="entry name" value="Periplasmic binding protein-like II"/>
    <property type="match status" value="2"/>
</dbReference>
<evidence type="ECO:0000256" key="1">
    <source>
        <dbReference type="ARBA" id="ARBA00008520"/>
    </source>
</evidence>
<dbReference type="GO" id="GO:0042956">
    <property type="term" value="P:maltodextrin transmembrane transport"/>
    <property type="evidence" value="ECO:0007669"/>
    <property type="project" value="TreeGrafter"/>
</dbReference>
<dbReference type="InterPro" id="IPR006059">
    <property type="entry name" value="SBP"/>
</dbReference>
<keyword evidence="2" id="KW-0813">Transport</keyword>
<dbReference type="PANTHER" id="PTHR30061:SF50">
    <property type="entry name" value="MALTOSE_MALTODEXTRIN-BINDING PERIPLASMIC PROTEIN"/>
    <property type="match status" value="1"/>
</dbReference>
<comment type="caution">
    <text evidence="5">The sequence shown here is derived from an EMBL/GenBank/DDBJ whole genome shotgun (WGS) entry which is preliminary data.</text>
</comment>
<protein>
    <submittedName>
        <fullName evidence="5">Extracellular solute-binding protein</fullName>
    </submittedName>
</protein>
<dbReference type="EMBL" id="SDWW01000052">
    <property type="protein sequence ID" value="RYV49802.1"/>
    <property type="molecule type" value="Genomic_DNA"/>
</dbReference>
<keyword evidence="3 4" id="KW-0732">Signal</keyword>
<reference evidence="5 6" key="1">
    <citation type="submission" date="2019-01" db="EMBL/GenBank/DDBJ databases">
        <title>Novel species of Cellulomonas.</title>
        <authorList>
            <person name="Liu Q."/>
            <person name="Xin Y.-H."/>
        </authorList>
    </citation>
    <scope>NUCLEOTIDE SEQUENCE [LARGE SCALE GENOMIC DNA]</scope>
    <source>
        <strain evidence="5 6">HLT2-17</strain>
    </source>
</reference>
<evidence type="ECO:0000256" key="4">
    <source>
        <dbReference type="SAM" id="SignalP"/>
    </source>
</evidence>
<dbReference type="RefSeq" id="WP_130103869.1">
    <property type="nucleotide sequence ID" value="NZ_SDWW01000052.1"/>
</dbReference>
<accession>A0A4Q5MVY8</accession>
<evidence type="ECO:0000313" key="6">
    <source>
        <dbReference type="Proteomes" id="UP000293764"/>
    </source>
</evidence>